<name>A0ABW7RJR5_9ACTN</name>
<evidence type="ECO:0000313" key="3">
    <source>
        <dbReference type="Proteomes" id="UP001610990"/>
    </source>
</evidence>
<dbReference type="CDD" id="cd00093">
    <property type="entry name" value="HTH_XRE"/>
    <property type="match status" value="1"/>
</dbReference>
<comment type="caution">
    <text evidence="2">The sequence shown here is derived from an EMBL/GenBank/DDBJ whole genome shotgun (WGS) entry which is preliminary data.</text>
</comment>
<dbReference type="EMBL" id="JBIRGH010000018">
    <property type="protein sequence ID" value="MFH8587726.1"/>
    <property type="molecule type" value="Genomic_DNA"/>
</dbReference>
<dbReference type="SMART" id="SM00530">
    <property type="entry name" value="HTH_XRE"/>
    <property type="match status" value="1"/>
</dbReference>
<feature type="domain" description="HTH cro/C1-type" evidence="1">
    <location>
        <begin position="23"/>
        <end position="76"/>
    </location>
</feature>
<dbReference type="Gene3D" id="1.10.260.40">
    <property type="entry name" value="lambda repressor-like DNA-binding domains"/>
    <property type="match status" value="1"/>
</dbReference>
<dbReference type="Pfam" id="PF19054">
    <property type="entry name" value="DUF5753"/>
    <property type="match status" value="1"/>
</dbReference>
<protein>
    <submittedName>
        <fullName evidence="2">Helix-turn-helix transcriptional regulator</fullName>
    </submittedName>
</protein>
<reference evidence="2 3" key="1">
    <citation type="submission" date="2024-10" db="EMBL/GenBank/DDBJ databases">
        <title>The Natural Products Discovery Center: Release of the First 8490 Sequenced Strains for Exploring Actinobacteria Biosynthetic Diversity.</title>
        <authorList>
            <person name="Kalkreuter E."/>
            <person name="Kautsar S.A."/>
            <person name="Yang D."/>
            <person name="Bader C.D."/>
            <person name="Teijaro C.N."/>
            <person name="Fluegel L."/>
            <person name="Davis C.M."/>
            <person name="Simpson J.R."/>
            <person name="Lauterbach L."/>
            <person name="Steele A.D."/>
            <person name="Gui C."/>
            <person name="Meng S."/>
            <person name="Li G."/>
            <person name="Viehrig K."/>
            <person name="Ye F."/>
            <person name="Su P."/>
            <person name="Kiefer A.F."/>
            <person name="Nichols A."/>
            <person name="Cepeda A.J."/>
            <person name="Yan W."/>
            <person name="Fan B."/>
            <person name="Jiang Y."/>
            <person name="Adhikari A."/>
            <person name="Zheng C.-J."/>
            <person name="Schuster L."/>
            <person name="Cowan T.M."/>
            <person name="Smanski M.J."/>
            <person name="Chevrette M.G."/>
            <person name="De Carvalho L.P.S."/>
            <person name="Shen B."/>
        </authorList>
    </citation>
    <scope>NUCLEOTIDE SEQUENCE [LARGE SCALE GENOMIC DNA]</scope>
    <source>
        <strain evidence="2 3">NPDC018013</strain>
    </source>
</reference>
<dbReference type="SUPFAM" id="SSF47413">
    <property type="entry name" value="lambda repressor-like DNA-binding domains"/>
    <property type="match status" value="1"/>
</dbReference>
<dbReference type="InterPro" id="IPR043917">
    <property type="entry name" value="DUF5753"/>
</dbReference>
<organism evidence="2 3">
    <name type="scientific">Streptomyces celluloflavus</name>
    <dbReference type="NCBI Taxonomy" id="58344"/>
    <lineage>
        <taxon>Bacteria</taxon>
        <taxon>Bacillati</taxon>
        <taxon>Actinomycetota</taxon>
        <taxon>Actinomycetes</taxon>
        <taxon>Kitasatosporales</taxon>
        <taxon>Streptomycetaceae</taxon>
        <taxon>Streptomyces</taxon>
    </lineage>
</organism>
<evidence type="ECO:0000313" key="2">
    <source>
        <dbReference type="EMBL" id="MFH8587726.1"/>
    </source>
</evidence>
<sequence>MAAGMCNDEPESTESLKSFGAVVKVFRERAKLTQKQLATLAQFSLQTIASIEQGRRFPPPEFINRAEKVLDAFGVLRAMAKHLARQPGLASWFRQWAGLEEHAVTLCTYECRVIPGLLQTEAYIRAVVLSVPPPPSEEQVEDRVASRLARQQLLYRTPPIAFSFIIEQTLLERQTGGVEVTRELIDNLLRCAELPNVDLQIMPLHQPEHAGHDGSLQVMETQSHHWLGYTEGSRHHQLISDPKEVSVMLQRYAKMRSQALSPEESANLLKQMRGAL</sequence>
<dbReference type="PROSITE" id="PS50943">
    <property type="entry name" value="HTH_CROC1"/>
    <property type="match status" value="1"/>
</dbReference>
<gene>
    <name evidence="2" type="ORF">ACH4GP_25560</name>
</gene>
<keyword evidence="3" id="KW-1185">Reference proteome</keyword>
<dbReference type="Proteomes" id="UP001610990">
    <property type="component" value="Unassembled WGS sequence"/>
</dbReference>
<evidence type="ECO:0000259" key="1">
    <source>
        <dbReference type="PROSITE" id="PS50943"/>
    </source>
</evidence>
<proteinExistence type="predicted"/>
<dbReference type="InterPro" id="IPR001387">
    <property type="entry name" value="Cro/C1-type_HTH"/>
</dbReference>
<dbReference type="RefSeq" id="WP_367430843.1">
    <property type="nucleotide sequence ID" value="NZ_CP108413.1"/>
</dbReference>
<dbReference type="Pfam" id="PF13560">
    <property type="entry name" value="HTH_31"/>
    <property type="match status" value="1"/>
</dbReference>
<dbReference type="InterPro" id="IPR010982">
    <property type="entry name" value="Lambda_DNA-bd_dom_sf"/>
</dbReference>
<accession>A0ABW7RJR5</accession>